<protein>
    <recommendedName>
        <fullName evidence="3">Alpha/beta hydrolase fold-3 domain-containing protein</fullName>
    </recommendedName>
</protein>
<evidence type="ECO:0000259" key="3">
    <source>
        <dbReference type="Pfam" id="PF07859"/>
    </source>
</evidence>
<keyword evidence="5" id="KW-1185">Reference proteome</keyword>
<dbReference type="SUPFAM" id="SSF53474">
    <property type="entry name" value="alpha/beta-Hydrolases"/>
    <property type="match status" value="1"/>
</dbReference>
<dbReference type="Proteomes" id="UP000664132">
    <property type="component" value="Unassembled WGS sequence"/>
</dbReference>
<gene>
    <name evidence="4" type="ORF">IFR04_014166</name>
</gene>
<dbReference type="InterPro" id="IPR050300">
    <property type="entry name" value="GDXG_lipolytic_enzyme"/>
</dbReference>
<keyword evidence="1" id="KW-0378">Hydrolase</keyword>
<name>A0A8H7T5M8_9HELO</name>
<organism evidence="4 5">
    <name type="scientific">Cadophora malorum</name>
    <dbReference type="NCBI Taxonomy" id="108018"/>
    <lineage>
        <taxon>Eukaryota</taxon>
        <taxon>Fungi</taxon>
        <taxon>Dikarya</taxon>
        <taxon>Ascomycota</taxon>
        <taxon>Pezizomycotina</taxon>
        <taxon>Leotiomycetes</taxon>
        <taxon>Helotiales</taxon>
        <taxon>Ploettnerulaceae</taxon>
        <taxon>Cadophora</taxon>
    </lineage>
</organism>
<feature type="region of interest" description="Disordered" evidence="2">
    <location>
        <begin position="73"/>
        <end position="93"/>
    </location>
</feature>
<evidence type="ECO:0000313" key="4">
    <source>
        <dbReference type="EMBL" id="KAG4412701.1"/>
    </source>
</evidence>
<reference evidence="4" key="1">
    <citation type="submission" date="2021-02" db="EMBL/GenBank/DDBJ databases">
        <title>Genome sequence Cadophora malorum strain M34.</title>
        <authorList>
            <person name="Stefanovic E."/>
            <person name="Vu D."/>
            <person name="Scully C."/>
            <person name="Dijksterhuis J."/>
            <person name="Roader J."/>
            <person name="Houbraken J."/>
        </authorList>
    </citation>
    <scope>NUCLEOTIDE SEQUENCE</scope>
    <source>
        <strain evidence="4">M34</strain>
    </source>
</reference>
<evidence type="ECO:0000256" key="2">
    <source>
        <dbReference type="SAM" id="MobiDB-lite"/>
    </source>
</evidence>
<dbReference type="AlphaFoldDB" id="A0A8H7T5M8"/>
<evidence type="ECO:0000313" key="5">
    <source>
        <dbReference type="Proteomes" id="UP000664132"/>
    </source>
</evidence>
<dbReference type="InterPro" id="IPR029058">
    <property type="entry name" value="AB_hydrolase_fold"/>
</dbReference>
<feature type="domain" description="Alpha/beta hydrolase fold-3" evidence="3">
    <location>
        <begin position="109"/>
        <end position="312"/>
    </location>
</feature>
<dbReference type="PANTHER" id="PTHR48081:SF8">
    <property type="entry name" value="ALPHA_BETA HYDROLASE FOLD-3 DOMAIN-CONTAINING PROTEIN-RELATED"/>
    <property type="match status" value="1"/>
</dbReference>
<dbReference type="Pfam" id="PF07859">
    <property type="entry name" value="Abhydrolase_3"/>
    <property type="match status" value="1"/>
</dbReference>
<accession>A0A8H7T5M8</accession>
<dbReference type="Gene3D" id="3.40.50.1820">
    <property type="entry name" value="alpha/beta hydrolase"/>
    <property type="match status" value="1"/>
</dbReference>
<dbReference type="OrthoDB" id="408631at2759"/>
<comment type="caution">
    <text evidence="4">The sequence shown here is derived from an EMBL/GenBank/DDBJ whole genome shotgun (WGS) entry which is preliminary data.</text>
</comment>
<dbReference type="GO" id="GO:0016787">
    <property type="term" value="F:hydrolase activity"/>
    <property type="evidence" value="ECO:0007669"/>
    <property type="project" value="UniProtKB-KW"/>
</dbReference>
<dbReference type="PANTHER" id="PTHR48081">
    <property type="entry name" value="AB HYDROLASE SUPERFAMILY PROTEIN C4A8.06C"/>
    <property type="match status" value="1"/>
</dbReference>
<proteinExistence type="predicted"/>
<sequence>MAFKMDPKLVFHTPPPLDPGWLAHEKSANLLATAPVLTSSRERQKLYADTCRKLNAELLSGRDKQLTEGIEIQDTKVESKPGPSNSGSIPIRSYIPSGVNPDSESVPVVIYFHGGGLYVGDLDSEDLTCRRVCKSLNCTVYSVDYRLMPDHAASDALADAMAAFQAIISSRKASRLIVMGSSSGGQLAAQVSQHFKMDSKTRIDGVLLRGPVTCDATDGGKNLSARVKEYHTSMSEAFCTSLLSNAAVNNQNRTKEPMPLEVEDLAGLPRHWIQVSTNDLYYSDGACYAEALRSQGVDVKLDVVVGWPHTFWLKAPYLERAVQAERDMIEGLRWLLESEIESKKDAK</sequence>
<dbReference type="EMBL" id="JAFJYH010000360">
    <property type="protein sequence ID" value="KAG4412701.1"/>
    <property type="molecule type" value="Genomic_DNA"/>
</dbReference>
<evidence type="ECO:0000256" key="1">
    <source>
        <dbReference type="ARBA" id="ARBA00022801"/>
    </source>
</evidence>
<dbReference type="InterPro" id="IPR013094">
    <property type="entry name" value="AB_hydrolase_3"/>
</dbReference>